<feature type="region of interest" description="Disordered" evidence="1">
    <location>
        <begin position="44"/>
        <end position="63"/>
    </location>
</feature>
<proteinExistence type="predicted"/>
<dbReference type="EMBL" id="CAMXCT020005457">
    <property type="protein sequence ID" value="CAL1165809.1"/>
    <property type="molecule type" value="Genomic_DNA"/>
</dbReference>
<reference evidence="3" key="2">
    <citation type="submission" date="2024-04" db="EMBL/GenBank/DDBJ databases">
        <authorList>
            <person name="Chen Y."/>
            <person name="Shah S."/>
            <person name="Dougan E. K."/>
            <person name="Thang M."/>
            <person name="Chan C."/>
        </authorList>
    </citation>
    <scope>NUCLEOTIDE SEQUENCE [LARGE SCALE GENOMIC DNA]</scope>
</reference>
<evidence type="ECO:0000313" key="4">
    <source>
        <dbReference type="Proteomes" id="UP001152797"/>
    </source>
</evidence>
<evidence type="ECO:0000256" key="1">
    <source>
        <dbReference type="SAM" id="MobiDB-lite"/>
    </source>
</evidence>
<name>A0A9P1GJC4_9DINO</name>
<evidence type="ECO:0000313" key="2">
    <source>
        <dbReference type="EMBL" id="CAI4012434.1"/>
    </source>
</evidence>
<dbReference type="AlphaFoldDB" id="A0A9P1GJC4"/>
<comment type="caution">
    <text evidence="2">The sequence shown here is derived from an EMBL/GenBank/DDBJ whole genome shotgun (WGS) entry which is preliminary data.</text>
</comment>
<keyword evidence="4" id="KW-1185">Reference proteome</keyword>
<gene>
    <name evidence="2" type="ORF">C1SCF055_LOCUS37496</name>
</gene>
<protein>
    <submittedName>
        <fullName evidence="2">Uncharacterized protein</fullName>
    </submittedName>
</protein>
<sequence>EQQPPQMPTAPAQAVSTVEFGTTTIASVTTTGLNTYRKYKQEQKAKYNTGSTSETRRDKGYTGQATGQDFRIYSSSYTARSYTRDRLGHILIYNGDELYKAEFVKYMVGYCYSSFTTVSDYMRDTIAQAKAGVVEKEGHIEQTHSTTTESSEEKTTYHVQYTTKEAHQSQANTGQGNLSVIFAKAGTFK</sequence>
<dbReference type="EMBL" id="CAMXCT010005457">
    <property type="protein sequence ID" value="CAI4012434.1"/>
    <property type="molecule type" value="Genomic_DNA"/>
</dbReference>
<reference evidence="2" key="1">
    <citation type="submission" date="2022-10" db="EMBL/GenBank/DDBJ databases">
        <authorList>
            <person name="Chen Y."/>
            <person name="Dougan E. K."/>
            <person name="Chan C."/>
            <person name="Rhodes N."/>
            <person name="Thang M."/>
        </authorList>
    </citation>
    <scope>NUCLEOTIDE SEQUENCE</scope>
</reference>
<evidence type="ECO:0000313" key="3">
    <source>
        <dbReference type="EMBL" id="CAL1165809.1"/>
    </source>
</evidence>
<accession>A0A9P1GJC4</accession>
<dbReference type="Proteomes" id="UP001152797">
    <property type="component" value="Unassembled WGS sequence"/>
</dbReference>
<feature type="non-terminal residue" evidence="2">
    <location>
        <position position="1"/>
    </location>
</feature>
<organism evidence="2">
    <name type="scientific">Cladocopium goreaui</name>
    <dbReference type="NCBI Taxonomy" id="2562237"/>
    <lineage>
        <taxon>Eukaryota</taxon>
        <taxon>Sar</taxon>
        <taxon>Alveolata</taxon>
        <taxon>Dinophyceae</taxon>
        <taxon>Suessiales</taxon>
        <taxon>Symbiodiniaceae</taxon>
        <taxon>Cladocopium</taxon>
    </lineage>
</organism>
<dbReference type="EMBL" id="CAMXCT030005457">
    <property type="protein sequence ID" value="CAL4799746.1"/>
    <property type="molecule type" value="Genomic_DNA"/>
</dbReference>